<dbReference type="Gene3D" id="3.30.420.40">
    <property type="match status" value="1"/>
</dbReference>
<sequence>MGYRIGIDVGGTNTDAVILDEQLAVVASVKSPTTADTADGVAAAIDAVLDAAGIAPADVRYAMLGTTHCTNAIVQRKGLGRVGILRLGAPATTAAPPLEGWPADLRAAIGEHAYLVAGGFEVDGRLLAPLDENEIREACQRMRGEVDAVAVVGVFAPIDESQEERVAVIVAEELGVPVSRSARVGSLGLLERENATVLNAALIETLRSMAHGFVSALRTRGITATPYFGQNDGTLMQLEYALEFPVFTIGCGPTNSIRGAAHLSGATDALVVDIGGTTTDIGVLVDGFPRQSANAVEIGGIRTNFRMPDVLSVGLGGGTVVRQRAVGSRVELGPDSVGYRLPVEAIAFGGQTLTATDVALAVGGVAIDGIAEPNIDGATGAAAWAAIRTLLEDSIDRMKPNSAPVLAILVGGGSIIAPDELEGVGVLVRPDHFGAANAVGAALGEIAGQISKIYRTDGDRRAFRADAAGEAVERARLAGADPSTIEVVEVEELPMAYMDGQVLIRARAVGKLAT</sequence>
<reference evidence="4" key="1">
    <citation type="journal article" date="2019" name="Int. J. Syst. Evol. Microbiol.">
        <title>The Global Catalogue of Microorganisms (GCM) 10K type strain sequencing project: providing services to taxonomists for standard genome sequencing and annotation.</title>
        <authorList>
            <consortium name="The Broad Institute Genomics Platform"/>
            <consortium name="The Broad Institute Genome Sequencing Center for Infectious Disease"/>
            <person name="Wu L."/>
            <person name="Ma J."/>
        </authorList>
    </citation>
    <scope>NUCLEOTIDE SEQUENCE [LARGE SCALE GENOMIC DNA]</scope>
    <source>
        <strain evidence="4">JCM 17021</strain>
    </source>
</reference>
<dbReference type="SUPFAM" id="SSF53067">
    <property type="entry name" value="Actin-like ATPase domain"/>
    <property type="match status" value="1"/>
</dbReference>
<proteinExistence type="predicted"/>
<dbReference type="RefSeq" id="WP_345064300.1">
    <property type="nucleotide sequence ID" value="NZ_BAABCN010000002.1"/>
</dbReference>
<dbReference type="InterPro" id="IPR008040">
    <property type="entry name" value="Hydant_A_N"/>
</dbReference>
<feature type="domain" description="Hydantoinase/oxoprolinase N-terminal" evidence="2">
    <location>
        <begin position="4"/>
        <end position="173"/>
    </location>
</feature>
<dbReference type="PANTHER" id="PTHR11365">
    <property type="entry name" value="5-OXOPROLINASE RELATED"/>
    <property type="match status" value="1"/>
</dbReference>
<protein>
    <submittedName>
        <fullName evidence="3">Hydantoinase/oxoprolinase family protein</fullName>
    </submittedName>
</protein>
<dbReference type="Pfam" id="PF01968">
    <property type="entry name" value="Hydantoinase_A"/>
    <property type="match status" value="1"/>
</dbReference>
<evidence type="ECO:0000259" key="2">
    <source>
        <dbReference type="Pfam" id="PF05378"/>
    </source>
</evidence>
<gene>
    <name evidence="3" type="ORF">GCM10022381_15710</name>
</gene>
<evidence type="ECO:0000259" key="1">
    <source>
        <dbReference type="Pfam" id="PF01968"/>
    </source>
</evidence>
<evidence type="ECO:0000313" key="4">
    <source>
        <dbReference type="Proteomes" id="UP001501803"/>
    </source>
</evidence>
<dbReference type="InterPro" id="IPR043129">
    <property type="entry name" value="ATPase_NBD"/>
</dbReference>
<dbReference type="PANTHER" id="PTHR11365:SF10">
    <property type="entry name" value="HYDANTOINASE_OXOPROLINASE"/>
    <property type="match status" value="1"/>
</dbReference>
<accession>A0ABP7KD41</accession>
<dbReference type="InterPro" id="IPR045079">
    <property type="entry name" value="Oxoprolinase-like"/>
</dbReference>
<name>A0ABP7KD41_9MICO</name>
<evidence type="ECO:0000313" key="3">
    <source>
        <dbReference type="EMBL" id="GAA3873617.1"/>
    </source>
</evidence>
<feature type="domain" description="Hydantoinase A/oxoprolinase" evidence="1">
    <location>
        <begin position="192"/>
        <end position="366"/>
    </location>
</feature>
<comment type="caution">
    <text evidence="3">The sequence shown here is derived from an EMBL/GenBank/DDBJ whole genome shotgun (WGS) entry which is preliminary data.</text>
</comment>
<dbReference type="Pfam" id="PF05378">
    <property type="entry name" value="Hydant_A_N"/>
    <property type="match status" value="1"/>
</dbReference>
<dbReference type="Proteomes" id="UP001501803">
    <property type="component" value="Unassembled WGS sequence"/>
</dbReference>
<dbReference type="EMBL" id="BAABCN010000002">
    <property type="protein sequence ID" value="GAA3873617.1"/>
    <property type="molecule type" value="Genomic_DNA"/>
</dbReference>
<dbReference type="InterPro" id="IPR002821">
    <property type="entry name" value="Hydantoinase_A"/>
</dbReference>
<organism evidence="3 4">
    <name type="scientific">Leifsonia kafniensis</name>
    <dbReference type="NCBI Taxonomy" id="475957"/>
    <lineage>
        <taxon>Bacteria</taxon>
        <taxon>Bacillati</taxon>
        <taxon>Actinomycetota</taxon>
        <taxon>Actinomycetes</taxon>
        <taxon>Micrococcales</taxon>
        <taxon>Microbacteriaceae</taxon>
        <taxon>Leifsonia</taxon>
    </lineage>
</organism>
<keyword evidence="4" id="KW-1185">Reference proteome</keyword>